<dbReference type="Pfam" id="PF00151">
    <property type="entry name" value="Lipase"/>
    <property type="match status" value="1"/>
</dbReference>
<keyword evidence="5" id="KW-0732">Signal</keyword>
<feature type="chain" id="PRO_5035789012" description="Lipase domain-containing protein" evidence="5">
    <location>
        <begin position="22"/>
        <end position="556"/>
    </location>
</feature>
<evidence type="ECO:0000259" key="6">
    <source>
        <dbReference type="Pfam" id="PF00151"/>
    </source>
</evidence>
<dbReference type="PANTHER" id="PTHR11610">
    <property type="entry name" value="LIPASE"/>
    <property type="match status" value="1"/>
</dbReference>
<evidence type="ECO:0000256" key="3">
    <source>
        <dbReference type="ARBA" id="ARBA00022525"/>
    </source>
</evidence>
<evidence type="ECO:0000256" key="1">
    <source>
        <dbReference type="ARBA" id="ARBA00004613"/>
    </source>
</evidence>
<dbReference type="CDD" id="cd00707">
    <property type="entry name" value="Pancreat_lipase_like"/>
    <property type="match status" value="1"/>
</dbReference>
<dbReference type="Gene3D" id="3.40.50.1820">
    <property type="entry name" value="alpha/beta hydrolase"/>
    <property type="match status" value="1"/>
</dbReference>
<evidence type="ECO:0000256" key="2">
    <source>
        <dbReference type="ARBA" id="ARBA00010701"/>
    </source>
</evidence>
<dbReference type="AlphaFoldDB" id="A0A8S1DHS9"/>
<dbReference type="SUPFAM" id="SSF53474">
    <property type="entry name" value="alpha/beta-Hydrolases"/>
    <property type="match status" value="1"/>
</dbReference>
<feature type="domain" description="Lipase" evidence="6">
    <location>
        <begin position="69"/>
        <end position="416"/>
    </location>
</feature>
<sequence length="556" mass="60653">MFVFSLSAALIYLAAARLASGLLGEPPPALSEEVARVAMPPEVQPGNIRRVLDQVLSHMLFKHRSGRKSVCYGLLGCFHVSGKLAHLRSVPESPEKLDTKFYLYTNGGPETREQRSIGVEDEAEMLDYFSYQKLSLSHFDPTKPTKILLHGYKGRGDGTNARRIRNAFLDRENVNVFSVDWSNGAKGPNYLRAVANAELVARQMARLIVEMIALGANPKDIHIVGFSLGAQVAGMAGGEVQKMGFKIGRITGLDPASFTFERAGLDADKRLDLTDAEFVDVIHTDGSLIWSDGFGLLAPVGHVDFYPNGGQDQPGCKDSYVGALTFQLRVLSAQNMNSTHLCSHARAVDLFIESLDPSCQFLAFPCPGLRQYGRDFTHGNCFTCGDGSSCGEMGIKAPQRSGRGALYLATRATKPFCGQQIRTSVEISPSSKLTRGTMYLQLHHSSTVTTFELSSSRLGSQALDMISGGQELSAIAVANAHSITSEKTPILYAALVFRPKTGPAGVITSQQVMLDRITVTNQDKQRWYFCGGNTTVKYSNTQKNKPLILKLDQIRC</sequence>
<dbReference type="InterPro" id="IPR013818">
    <property type="entry name" value="Lipase"/>
</dbReference>
<dbReference type="InterPro" id="IPR000734">
    <property type="entry name" value="TAG_lipase"/>
</dbReference>
<dbReference type="GO" id="GO:0005615">
    <property type="term" value="C:extracellular space"/>
    <property type="evidence" value="ECO:0007669"/>
    <property type="project" value="TreeGrafter"/>
</dbReference>
<dbReference type="GO" id="GO:0016042">
    <property type="term" value="P:lipid catabolic process"/>
    <property type="evidence" value="ECO:0007669"/>
    <property type="project" value="TreeGrafter"/>
</dbReference>
<keyword evidence="8" id="KW-1185">Reference proteome</keyword>
<keyword evidence="3" id="KW-0964">Secreted</keyword>
<comment type="caution">
    <text evidence="7">The sequence shown here is derived from an EMBL/GenBank/DDBJ whole genome shotgun (WGS) entry which is preliminary data.</text>
</comment>
<dbReference type="Proteomes" id="UP000494165">
    <property type="component" value="Unassembled WGS sequence"/>
</dbReference>
<organism evidence="7 8">
    <name type="scientific">Cloeon dipterum</name>
    <dbReference type="NCBI Taxonomy" id="197152"/>
    <lineage>
        <taxon>Eukaryota</taxon>
        <taxon>Metazoa</taxon>
        <taxon>Ecdysozoa</taxon>
        <taxon>Arthropoda</taxon>
        <taxon>Hexapoda</taxon>
        <taxon>Insecta</taxon>
        <taxon>Pterygota</taxon>
        <taxon>Palaeoptera</taxon>
        <taxon>Ephemeroptera</taxon>
        <taxon>Pisciforma</taxon>
        <taxon>Baetidae</taxon>
        <taxon>Cloeon</taxon>
    </lineage>
</organism>
<evidence type="ECO:0000313" key="7">
    <source>
        <dbReference type="EMBL" id="CAB3377413.1"/>
    </source>
</evidence>
<protein>
    <recommendedName>
        <fullName evidence="6">Lipase domain-containing protein</fullName>
    </recommendedName>
</protein>
<dbReference type="InterPro" id="IPR033906">
    <property type="entry name" value="Lipase_N"/>
</dbReference>
<accession>A0A8S1DHS9</accession>
<comment type="similarity">
    <text evidence="2 4">Belongs to the AB hydrolase superfamily. Lipase family.</text>
</comment>
<dbReference type="OrthoDB" id="270009at2759"/>
<feature type="signal peptide" evidence="5">
    <location>
        <begin position="1"/>
        <end position="21"/>
    </location>
</feature>
<reference evidence="7 8" key="1">
    <citation type="submission" date="2020-04" db="EMBL/GenBank/DDBJ databases">
        <authorList>
            <person name="Alioto T."/>
            <person name="Alioto T."/>
            <person name="Gomez Garrido J."/>
        </authorList>
    </citation>
    <scope>NUCLEOTIDE SEQUENCE [LARGE SCALE GENOMIC DNA]</scope>
</reference>
<proteinExistence type="inferred from homology"/>
<gene>
    <name evidence="7" type="ORF">CLODIP_2_CD13967</name>
</gene>
<evidence type="ECO:0000256" key="5">
    <source>
        <dbReference type="SAM" id="SignalP"/>
    </source>
</evidence>
<name>A0A8S1DHS9_9INSE</name>
<evidence type="ECO:0000313" key="8">
    <source>
        <dbReference type="Proteomes" id="UP000494165"/>
    </source>
</evidence>
<dbReference type="EMBL" id="CADEPI010000144">
    <property type="protein sequence ID" value="CAB3377413.1"/>
    <property type="molecule type" value="Genomic_DNA"/>
</dbReference>
<evidence type="ECO:0000256" key="4">
    <source>
        <dbReference type="RuleBase" id="RU004262"/>
    </source>
</evidence>
<comment type="subcellular location">
    <subcellularLocation>
        <location evidence="1">Secreted</location>
    </subcellularLocation>
</comment>
<dbReference type="PRINTS" id="PR00821">
    <property type="entry name" value="TAGLIPASE"/>
</dbReference>
<dbReference type="InterPro" id="IPR029058">
    <property type="entry name" value="AB_hydrolase_fold"/>
</dbReference>
<dbReference type="PANTHER" id="PTHR11610:SF186">
    <property type="entry name" value="FI22312P1"/>
    <property type="match status" value="1"/>
</dbReference>
<dbReference type="GO" id="GO:0016298">
    <property type="term" value="F:lipase activity"/>
    <property type="evidence" value="ECO:0007669"/>
    <property type="project" value="InterPro"/>
</dbReference>